<sequence>MHYTAITTVSPVCNESKSNNSDNVQQLLRISFYNNCSIAKKQFQQLYYKRERGKYKVEKQHDHPPYVRDDEDVKLWKEIIIFDIVKFGSSERTHHESDYANKKIFTVSMLYRHAEWEETQSWWWQCLPTKQDDKKDSFKAQIVNQLLLPKSACLKMSVGLAFAMLTIFL</sequence>
<reference evidence="4 5" key="1">
    <citation type="submission" date="2015-01" db="EMBL/GenBank/DDBJ databases">
        <title>Evolution of Trichinella species and genotypes.</title>
        <authorList>
            <person name="Korhonen P.K."/>
            <person name="Edoardo P."/>
            <person name="Giuseppe L.R."/>
            <person name="Gasser R.B."/>
        </authorList>
    </citation>
    <scope>NUCLEOTIDE SEQUENCE [LARGE SCALE GENOMIC DNA]</scope>
    <source>
        <strain evidence="1">ISS13</strain>
        <strain evidence="3">ISS176</strain>
        <strain evidence="2">ISS588</strain>
    </source>
</reference>
<dbReference type="Proteomes" id="UP000054805">
    <property type="component" value="Unassembled WGS sequence"/>
</dbReference>
<dbReference type="EMBL" id="JYDV01000068">
    <property type="protein sequence ID" value="KRZ36744.1"/>
    <property type="molecule type" value="Genomic_DNA"/>
</dbReference>
<keyword evidence="5" id="KW-1185">Reference proteome</keyword>
<comment type="caution">
    <text evidence="2">The sequence shown here is derived from an EMBL/GenBank/DDBJ whole genome shotgun (WGS) entry which is preliminary data.</text>
</comment>
<dbReference type="EMBL" id="JYDR01000023">
    <property type="protein sequence ID" value="KRY74667.1"/>
    <property type="molecule type" value="Genomic_DNA"/>
</dbReference>
<protein>
    <submittedName>
        <fullName evidence="2">Uncharacterized protein</fullName>
    </submittedName>
</protein>
<evidence type="ECO:0000313" key="2">
    <source>
        <dbReference type="EMBL" id="KRZ23056.1"/>
    </source>
</evidence>
<evidence type="ECO:0000313" key="5">
    <source>
        <dbReference type="Proteomes" id="UP000054805"/>
    </source>
</evidence>
<organism evidence="2 5">
    <name type="scientific">Trichinella pseudospiralis</name>
    <name type="common">Parasitic roundworm</name>
    <dbReference type="NCBI Taxonomy" id="6337"/>
    <lineage>
        <taxon>Eukaryota</taxon>
        <taxon>Metazoa</taxon>
        <taxon>Ecdysozoa</taxon>
        <taxon>Nematoda</taxon>
        <taxon>Enoplea</taxon>
        <taxon>Dorylaimia</taxon>
        <taxon>Trichinellida</taxon>
        <taxon>Trichinellidae</taxon>
        <taxon>Trichinella</taxon>
    </lineage>
</organism>
<evidence type="ECO:0000313" key="1">
    <source>
        <dbReference type="EMBL" id="KRY74667.1"/>
    </source>
</evidence>
<dbReference type="Proteomes" id="UP000054826">
    <property type="component" value="Unassembled WGS sequence"/>
</dbReference>
<evidence type="ECO:0000313" key="4">
    <source>
        <dbReference type="Proteomes" id="UP000054632"/>
    </source>
</evidence>
<dbReference type="Proteomes" id="UP000054632">
    <property type="component" value="Unassembled WGS sequence"/>
</dbReference>
<evidence type="ECO:0000313" key="3">
    <source>
        <dbReference type="EMBL" id="KRZ36744.1"/>
    </source>
</evidence>
<dbReference type="EMBL" id="JYDS01000155">
    <property type="protein sequence ID" value="KRZ23056.1"/>
    <property type="molecule type" value="Genomic_DNA"/>
</dbReference>
<proteinExistence type="predicted"/>
<dbReference type="AlphaFoldDB" id="A0A0V1IK00"/>
<accession>A0A0V1IK00</accession>
<name>A0A0V1IK00_TRIPS</name>
<gene>
    <name evidence="1" type="ORF">T4A_5857</name>
    <name evidence="2" type="ORF">T4B_14940</name>
    <name evidence="3" type="ORF">T4C_6217</name>
</gene>